<dbReference type="Gene3D" id="2.60.40.10">
    <property type="entry name" value="Immunoglobulins"/>
    <property type="match status" value="2"/>
</dbReference>
<dbReference type="UniPathway" id="UPA00164"/>
<dbReference type="InterPro" id="IPR037439">
    <property type="entry name" value="Branching_enzy"/>
</dbReference>
<evidence type="ECO:0000256" key="11">
    <source>
        <dbReference type="PIRSR" id="PIRSR000463-1"/>
    </source>
</evidence>
<sequence>MSDRETTPDTMSDTAPDRAPNTAHDMKHEKTATASPAPLTAPLADRAAMDAIVEGRMHDPFSFLGRHRAGRGCVVRVFYPDAVEVRLVVPRKGKPPLERAMQCIDPRGIYEAPISLQSKQYSLRILWADGWQETHDPYSFGTLIGDLDLYLFTQGNHRDIDRIMGAHLGEMDGVSGVRFSVWAPNAHRVAVIGDFNIWDGRRHPMRLRHGAGIWELFVPGIGSGERYKFEIMAMDGTTLPAKADPYARFAELPPATASIVAPPLEHAWQDSDWMDRRGAAQAPDAPLSIYELHVPSWRRENGGTGYTSWNRLGDELIPYVVALGFTHIELMPVTEYPYSGSWGYQPLSMYAPTSRHGTPAEFARFVDRCHQAGIGVIMDWVPAHFPSDPHGLARFDGTHLYEHADPTEGYHQDWHTLIYNFGRTEVRNFLTGSALYWLRTFHIDALRVDAVASMLYRDYSRKEGEWRPNIHGGRENLEAVSFLQELSAILRDYCQDAALIAEESTAWPGVTRPPETGGLGFRFKWNMGWMHDTLRYMQHDPLWRRHHASDITFGMVYAYTERFILPLSHDEVVHGKGSLLSRMPGDDWQRHANLRLYLALMWAYPGKKLLFMGGELAQWEEWDNDRELAWHRLDDPLGRGVHDTVGRLNALYRAHPALHRRDFDHDGFRWVIADDTENTVFAWIRQAPESAPVLIVANMTPVVRHDYRIGVPWGGMWHERLNTDDRAFGGSGVSSGHALHTWQEGAHGMDHSLVLTLPPLAVLYLSPDAG</sequence>
<dbReference type="SUPFAM" id="SSF51011">
    <property type="entry name" value="Glycosyl hydrolase domain"/>
    <property type="match status" value="1"/>
</dbReference>
<dbReference type="InterPro" id="IPR054169">
    <property type="entry name" value="GlgB_N"/>
</dbReference>
<name>A0A511BL92_9PROT</name>
<dbReference type="GO" id="GO:0005829">
    <property type="term" value="C:cytosol"/>
    <property type="evidence" value="ECO:0007669"/>
    <property type="project" value="TreeGrafter"/>
</dbReference>
<organism evidence="14 15">
    <name type="scientific">Swaminathania salitolerans</name>
    <dbReference type="NCBI Taxonomy" id="182838"/>
    <lineage>
        <taxon>Bacteria</taxon>
        <taxon>Pseudomonadati</taxon>
        <taxon>Pseudomonadota</taxon>
        <taxon>Alphaproteobacteria</taxon>
        <taxon>Acetobacterales</taxon>
        <taxon>Acetobacteraceae</taxon>
        <taxon>Swaminathania</taxon>
    </lineage>
</organism>
<accession>A0A511BL92</accession>
<comment type="caution">
    <text evidence="14">The sequence shown here is derived from an EMBL/GenBank/DDBJ whole genome shotgun (WGS) entry which is preliminary data.</text>
</comment>
<dbReference type="InterPro" id="IPR017853">
    <property type="entry name" value="GH"/>
</dbReference>
<dbReference type="InterPro" id="IPR044143">
    <property type="entry name" value="GlgB_N_E_set_prok"/>
</dbReference>
<dbReference type="AlphaFoldDB" id="A0A511BL92"/>
<dbReference type="InterPro" id="IPR014756">
    <property type="entry name" value="Ig_E-set"/>
</dbReference>
<keyword evidence="9 10" id="KW-0119">Carbohydrate metabolism</keyword>
<evidence type="ECO:0000256" key="10">
    <source>
        <dbReference type="HAMAP-Rule" id="MF_00685"/>
    </source>
</evidence>
<comment type="similarity">
    <text evidence="4 10">Belongs to the glycosyl hydrolase 13 family. GlgB subfamily.</text>
</comment>
<dbReference type="InterPro" id="IPR006048">
    <property type="entry name" value="A-amylase/branching_C"/>
</dbReference>
<dbReference type="GO" id="GO:0043169">
    <property type="term" value="F:cation binding"/>
    <property type="evidence" value="ECO:0007669"/>
    <property type="project" value="InterPro"/>
</dbReference>
<dbReference type="PANTHER" id="PTHR43651:SF3">
    <property type="entry name" value="1,4-ALPHA-GLUCAN-BRANCHING ENZYME"/>
    <property type="match status" value="1"/>
</dbReference>
<keyword evidence="6 10" id="KW-0328">Glycosyltransferase</keyword>
<feature type="compositionally biased region" description="Low complexity" evidence="12">
    <location>
        <begin position="32"/>
        <end position="41"/>
    </location>
</feature>
<keyword evidence="15" id="KW-1185">Reference proteome</keyword>
<keyword evidence="8 10" id="KW-0320">Glycogen biosynthesis</keyword>
<proteinExistence type="inferred from homology"/>
<dbReference type="InterPro" id="IPR006047">
    <property type="entry name" value="GH13_cat_dom"/>
</dbReference>
<dbReference type="Proteomes" id="UP000321405">
    <property type="component" value="Unassembled WGS sequence"/>
</dbReference>
<dbReference type="GO" id="GO:0003844">
    <property type="term" value="F:1,4-alpha-glucan branching enzyme activity"/>
    <property type="evidence" value="ECO:0007669"/>
    <property type="project" value="UniProtKB-UniRule"/>
</dbReference>
<evidence type="ECO:0000256" key="3">
    <source>
        <dbReference type="ARBA" id="ARBA00004964"/>
    </source>
</evidence>
<dbReference type="HAMAP" id="MF_00685">
    <property type="entry name" value="GlgB"/>
    <property type="match status" value="1"/>
</dbReference>
<comment type="subunit">
    <text evidence="10">Monomer.</text>
</comment>
<evidence type="ECO:0000313" key="15">
    <source>
        <dbReference type="Proteomes" id="UP000321405"/>
    </source>
</evidence>
<dbReference type="Gene3D" id="3.20.20.80">
    <property type="entry name" value="Glycosidases"/>
    <property type="match status" value="1"/>
</dbReference>
<dbReference type="Pfam" id="PF00128">
    <property type="entry name" value="Alpha-amylase"/>
    <property type="match status" value="1"/>
</dbReference>
<dbReference type="InterPro" id="IPR004193">
    <property type="entry name" value="Glyco_hydro_13_N"/>
</dbReference>
<keyword evidence="7 10" id="KW-0808">Transferase</keyword>
<protein>
    <recommendedName>
        <fullName evidence="10">1,4-alpha-glucan branching enzyme GlgB</fullName>
        <ecNumber evidence="10">2.4.1.18</ecNumber>
    </recommendedName>
    <alternativeName>
        <fullName evidence="10">1,4-alpha-D-glucan:1,4-alpha-D-glucan 6-glucosyl-transferase</fullName>
    </alternativeName>
    <alternativeName>
        <fullName evidence="10">Alpha-(1-&gt;4)-glucan branching enzyme</fullName>
    </alternativeName>
    <alternativeName>
        <fullName evidence="10">Glycogen branching enzyme</fullName>
        <shortName evidence="10">BE</shortName>
    </alternativeName>
</protein>
<evidence type="ECO:0000256" key="6">
    <source>
        <dbReference type="ARBA" id="ARBA00022676"/>
    </source>
</evidence>
<dbReference type="SUPFAM" id="SSF51445">
    <property type="entry name" value="(Trans)glycosidases"/>
    <property type="match status" value="1"/>
</dbReference>
<dbReference type="CDD" id="cd11322">
    <property type="entry name" value="AmyAc_Glg_BE"/>
    <property type="match status" value="1"/>
</dbReference>
<comment type="catalytic activity">
    <reaction evidence="1 10">
        <text>Transfers a segment of a (1-&gt;4)-alpha-D-glucan chain to a primary hydroxy group in a similar glucan chain.</text>
        <dbReference type="EC" id="2.4.1.18"/>
    </reaction>
</comment>
<evidence type="ECO:0000256" key="4">
    <source>
        <dbReference type="ARBA" id="ARBA00009000"/>
    </source>
</evidence>
<dbReference type="FunFam" id="2.60.40.1180:FF:000002">
    <property type="entry name" value="1,4-alpha-glucan branching enzyme GlgB"/>
    <property type="match status" value="1"/>
</dbReference>
<feature type="domain" description="Glycosyl hydrolase family 13 catalytic" evidence="13">
    <location>
        <begin position="291"/>
        <end position="655"/>
    </location>
</feature>
<comment type="function">
    <text evidence="2 10">Catalyzes the formation of the alpha-1,6-glucosidic linkages in glycogen by scission of a 1,4-alpha-linked oligosaccharide from growing alpha-1,4-glucan chains and the subsequent attachment of the oligosaccharide to the alpha-1,6 position.</text>
</comment>
<evidence type="ECO:0000256" key="7">
    <source>
        <dbReference type="ARBA" id="ARBA00022679"/>
    </source>
</evidence>
<comment type="pathway">
    <text evidence="3 10">Glycan biosynthesis; glycogen biosynthesis.</text>
</comment>
<evidence type="ECO:0000256" key="8">
    <source>
        <dbReference type="ARBA" id="ARBA00023056"/>
    </source>
</evidence>
<dbReference type="NCBIfam" id="NF008967">
    <property type="entry name" value="PRK12313.1"/>
    <property type="match status" value="1"/>
</dbReference>
<dbReference type="SMART" id="SM00642">
    <property type="entry name" value="Aamy"/>
    <property type="match status" value="1"/>
</dbReference>
<dbReference type="InterPro" id="IPR013780">
    <property type="entry name" value="Glyco_hydro_b"/>
</dbReference>
<feature type="region of interest" description="Disordered" evidence="12">
    <location>
        <begin position="1"/>
        <end position="41"/>
    </location>
</feature>
<dbReference type="NCBIfam" id="TIGR01515">
    <property type="entry name" value="branching_enzym"/>
    <property type="match status" value="1"/>
</dbReference>
<dbReference type="Pfam" id="PF02806">
    <property type="entry name" value="Alpha-amylase_C"/>
    <property type="match status" value="1"/>
</dbReference>
<dbReference type="GO" id="GO:0005978">
    <property type="term" value="P:glycogen biosynthetic process"/>
    <property type="evidence" value="ECO:0007669"/>
    <property type="project" value="UniProtKB-UniRule"/>
</dbReference>
<dbReference type="InterPro" id="IPR013783">
    <property type="entry name" value="Ig-like_fold"/>
</dbReference>
<dbReference type="Pfam" id="PF02922">
    <property type="entry name" value="CBM_48"/>
    <property type="match status" value="1"/>
</dbReference>
<dbReference type="FunFam" id="2.60.40.10:FF:000169">
    <property type="entry name" value="1,4-alpha-glucan branching enzyme GlgB"/>
    <property type="match status" value="1"/>
</dbReference>
<evidence type="ECO:0000256" key="1">
    <source>
        <dbReference type="ARBA" id="ARBA00000826"/>
    </source>
</evidence>
<dbReference type="Gene3D" id="2.60.40.1180">
    <property type="entry name" value="Golgi alpha-mannosidase II"/>
    <property type="match status" value="1"/>
</dbReference>
<evidence type="ECO:0000256" key="12">
    <source>
        <dbReference type="SAM" id="MobiDB-lite"/>
    </source>
</evidence>
<evidence type="ECO:0000256" key="9">
    <source>
        <dbReference type="ARBA" id="ARBA00023277"/>
    </source>
</evidence>
<dbReference type="NCBIfam" id="NF003811">
    <property type="entry name" value="PRK05402.1"/>
    <property type="match status" value="1"/>
</dbReference>
<dbReference type="CDD" id="cd02855">
    <property type="entry name" value="E_set_GBE_prok_N"/>
    <property type="match status" value="1"/>
</dbReference>
<dbReference type="PIRSF" id="PIRSF000463">
    <property type="entry name" value="GlgB"/>
    <property type="match status" value="1"/>
</dbReference>
<dbReference type="FunFam" id="3.20.20.80:FF:000003">
    <property type="entry name" value="1,4-alpha-glucan branching enzyme GlgB"/>
    <property type="match status" value="1"/>
</dbReference>
<feature type="active site" description="Nucleophile" evidence="10 11">
    <location>
        <position position="449"/>
    </location>
</feature>
<gene>
    <name evidence="10 14" type="primary">glgB</name>
    <name evidence="14" type="ORF">SSA02_02790</name>
</gene>
<evidence type="ECO:0000259" key="13">
    <source>
        <dbReference type="SMART" id="SM00642"/>
    </source>
</evidence>
<dbReference type="EMBL" id="BJVC01000001">
    <property type="protein sequence ID" value="GEL01116.1"/>
    <property type="molecule type" value="Genomic_DNA"/>
</dbReference>
<evidence type="ECO:0000313" key="14">
    <source>
        <dbReference type="EMBL" id="GEL01116.1"/>
    </source>
</evidence>
<evidence type="ECO:0000256" key="5">
    <source>
        <dbReference type="ARBA" id="ARBA00022600"/>
    </source>
</evidence>
<evidence type="ECO:0000256" key="2">
    <source>
        <dbReference type="ARBA" id="ARBA00002953"/>
    </source>
</evidence>
<dbReference type="Pfam" id="PF22019">
    <property type="entry name" value="GlgB_N"/>
    <property type="match status" value="1"/>
</dbReference>
<dbReference type="SUPFAM" id="SSF81296">
    <property type="entry name" value="E set domains"/>
    <property type="match status" value="2"/>
</dbReference>
<dbReference type="GO" id="GO:0004553">
    <property type="term" value="F:hydrolase activity, hydrolyzing O-glycosyl compounds"/>
    <property type="evidence" value="ECO:0007669"/>
    <property type="project" value="InterPro"/>
</dbReference>
<dbReference type="PANTHER" id="PTHR43651">
    <property type="entry name" value="1,4-ALPHA-GLUCAN-BRANCHING ENZYME"/>
    <property type="match status" value="1"/>
</dbReference>
<dbReference type="InterPro" id="IPR006407">
    <property type="entry name" value="GlgB"/>
</dbReference>
<reference evidence="14 15" key="1">
    <citation type="submission" date="2019-07" db="EMBL/GenBank/DDBJ databases">
        <title>Whole genome shotgun sequence of Swaminathania salitolerans NBRC 104436.</title>
        <authorList>
            <person name="Hosoyama A."/>
            <person name="Uohara A."/>
            <person name="Ohji S."/>
            <person name="Ichikawa N."/>
        </authorList>
    </citation>
    <scope>NUCLEOTIDE SEQUENCE [LARGE SCALE GENOMIC DNA]</scope>
    <source>
        <strain evidence="14 15">NBRC 104436</strain>
    </source>
</reference>
<keyword evidence="5 10" id="KW-0321">Glycogen metabolism</keyword>
<feature type="active site" description="Proton donor" evidence="10 11">
    <location>
        <position position="502"/>
    </location>
</feature>
<dbReference type="EC" id="2.4.1.18" evidence="10"/>